<evidence type="ECO:0000313" key="1">
    <source>
        <dbReference type="EMBL" id="DAD69046.1"/>
    </source>
</evidence>
<dbReference type="EMBL" id="BK014714">
    <property type="protein sequence ID" value="DAD69046.1"/>
    <property type="molecule type" value="Genomic_DNA"/>
</dbReference>
<organism evidence="1">
    <name type="scientific">Siphoviridae sp. ctFiA6</name>
    <dbReference type="NCBI Taxonomy" id="2823573"/>
    <lineage>
        <taxon>Viruses</taxon>
        <taxon>Duplodnaviria</taxon>
        <taxon>Heunggongvirae</taxon>
        <taxon>Uroviricota</taxon>
        <taxon>Caudoviricetes</taxon>
    </lineage>
</organism>
<accession>A0A8S5LGF9</accession>
<reference evidence="1" key="1">
    <citation type="journal article" date="2021" name="Proc. Natl. Acad. Sci. U.S.A.">
        <title>A Catalog of Tens of Thousands of Viruses from Human Metagenomes Reveals Hidden Associations with Chronic Diseases.</title>
        <authorList>
            <person name="Tisza M.J."/>
            <person name="Buck C.B."/>
        </authorList>
    </citation>
    <scope>NUCLEOTIDE SEQUENCE</scope>
    <source>
        <strain evidence="1">CtFiA6</strain>
    </source>
</reference>
<protein>
    <submittedName>
        <fullName evidence="1">Uncharacterized protein</fullName>
    </submittedName>
</protein>
<proteinExistence type="predicted"/>
<name>A0A8S5LGF9_9CAUD</name>
<sequence length="40" mass="4866">MVAERSFLYYNIYRKLCFRHTFKLSSAKLSSLRVFLFCLL</sequence>